<evidence type="ECO:0000256" key="9">
    <source>
        <dbReference type="ARBA" id="ARBA00022801"/>
    </source>
</evidence>
<evidence type="ECO:0000256" key="5">
    <source>
        <dbReference type="ARBA" id="ARBA00009999"/>
    </source>
</evidence>
<protein>
    <recommendedName>
        <fullName evidence="7">5'-deoxynucleotidase</fullName>
        <ecNumber evidence="7">3.1.3.89</ecNumber>
    </recommendedName>
</protein>
<proteinExistence type="inferred from homology"/>
<dbReference type="FunFam" id="1.10.3210.10:FF:000043">
    <property type="entry name" value="Unplaced genomic scaffold supercont1.2, whole genome shotgun sequence"/>
    <property type="match status" value="1"/>
</dbReference>
<evidence type="ECO:0000313" key="11">
    <source>
        <dbReference type="EMBL" id="ODO02984.1"/>
    </source>
</evidence>
<gene>
    <name evidence="11" type="ORF">I350_05828</name>
</gene>
<dbReference type="InterPro" id="IPR039356">
    <property type="entry name" value="YfbR/HDDC2"/>
</dbReference>
<evidence type="ECO:0000256" key="6">
    <source>
        <dbReference type="ARBA" id="ARBA00011738"/>
    </source>
</evidence>
<comment type="catalytic activity">
    <reaction evidence="1">
        <text>a 2'-deoxyribonucleoside 5'-phosphate + H2O = a 2'-deoxyribonucleoside + phosphate</text>
        <dbReference type="Rhea" id="RHEA:36167"/>
        <dbReference type="ChEBI" id="CHEBI:15377"/>
        <dbReference type="ChEBI" id="CHEBI:18274"/>
        <dbReference type="ChEBI" id="CHEBI:43474"/>
        <dbReference type="ChEBI" id="CHEBI:65317"/>
        <dbReference type="EC" id="3.1.3.89"/>
    </reaction>
</comment>
<evidence type="ECO:0000256" key="8">
    <source>
        <dbReference type="ARBA" id="ARBA00022723"/>
    </source>
</evidence>
<dbReference type="SMART" id="SM00471">
    <property type="entry name" value="HDc"/>
    <property type="match status" value="1"/>
</dbReference>
<comment type="subunit">
    <text evidence="6">Homodimer.</text>
</comment>
<dbReference type="InterPro" id="IPR006674">
    <property type="entry name" value="HD_domain"/>
</dbReference>
<sequence>MPQLFKFPVPISPPRSYSHARGISRRHIASTSLAPAPKKKKMALTTDVNVPKPINDDAAAPAFGAGGKPLPPPYKSTGNEALDTLAFLHMLEQLKVQKRSGWIREGVSVRVTSFISDHMCRMALMAMMVPNTAERPLDIPRCVMMALVHDLAEAYVGDITPVEGVPVEVKHQLEEQAMDSFLNEMLGSEGNKEAKERFRSLFEEYEARETPESKLVKDLDRLELALQAVEYERTQGVQTLAPFFRGSIPNLEHPAVRSWAETLMEERKQLWESRGQGEQEQRELEGAVVGGKVKAAGGA</sequence>
<dbReference type="EMBL" id="MEKH01000009">
    <property type="protein sequence ID" value="ODO02984.1"/>
    <property type="molecule type" value="Genomic_DNA"/>
</dbReference>
<dbReference type="InterPro" id="IPR003607">
    <property type="entry name" value="HD/PDEase_dom"/>
</dbReference>
<comment type="function">
    <text evidence="4">Catalyzes the dephosphorylation of the nucleoside 5'-monophosphates deoxyadenosine monophosphate (dAMP), deoxycytidine monophosphate (dCMP), deoxyguanosine monophosphate (dGMP) and deoxythymidine monophosphate (dTMP).</text>
</comment>
<reference evidence="11 12" key="1">
    <citation type="submission" date="2016-06" db="EMBL/GenBank/DDBJ databases">
        <title>Evolution of pathogenesis and genome organization in the Tremellales.</title>
        <authorList>
            <person name="Cuomo C."/>
            <person name="Litvintseva A."/>
            <person name="Heitman J."/>
            <person name="Chen Y."/>
            <person name="Sun S."/>
            <person name="Springer D."/>
            <person name="Dromer F."/>
            <person name="Young S."/>
            <person name="Zeng Q."/>
            <person name="Chapman S."/>
            <person name="Gujja S."/>
            <person name="Saif S."/>
            <person name="Birren B."/>
        </authorList>
    </citation>
    <scope>NUCLEOTIDE SEQUENCE [LARGE SCALE GENOMIC DNA]</scope>
    <source>
        <strain evidence="11 12">CBS 6273</strain>
    </source>
</reference>
<keyword evidence="9" id="KW-0378">Hydrolase</keyword>
<dbReference type="EC" id="3.1.3.89" evidence="7"/>
<evidence type="ECO:0000313" key="12">
    <source>
        <dbReference type="Proteomes" id="UP000095149"/>
    </source>
</evidence>
<evidence type="ECO:0000256" key="7">
    <source>
        <dbReference type="ARBA" id="ARBA00012964"/>
    </source>
</evidence>
<dbReference type="GO" id="GO:0005737">
    <property type="term" value="C:cytoplasm"/>
    <property type="evidence" value="ECO:0007669"/>
    <property type="project" value="TreeGrafter"/>
</dbReference>
<comment type="caution">
    <text evidence="11">The sequence shown here is derived from an EMBL/GenBank/DDBJ whole genome shotgun (WGS) entry which is preliminary data.</text>
</comment>
<dbReference type="Pfam" id="PF13023">
    <property type="entry name" value="HD_3"/>
    <property type="match status" value="1"/>
</dbReference>
<evidence type="ECO:0000256" key="2">
    <source>
        <dbReference type="ARBA" id="ARBA00001936"/>
    </source>
</evidence>
<keyword evidence="8" id="KW-0479">Metal-binding</keyword>
<dbReference type="OrthoDB" id="10254258at2759"/>
<dbReference type="PANTHER" id="PTHR11845">
    <property type="entry name" value="5'-DEOXYNUCLEOTIDASE HDDC2"/>
    <property type="match status" value="1"/>
</dbReference>
<evidence type="ECO:0000256" key="4">
    <source>
        <dbReference type="ARBA" id="ARBA00004074"/>
    </source>
</evidence>
<evidence type="ECO:0000256" key="3">
    <source>
        <dbReference type="ARBA" id="ARBA00001941"/>
    </source>
</evidence>
<dbReference type="Gene3D" id="1.10.3210.10">
    <property type="entry name" value="Hypothetical protein af1432"/>
    <property type="match status" value="1"/>
</dbReference>
<accession>A0A1E3JQ56</accession>
<organism evidence="11 12">
    <name type="scientific">Cryptococcus amylolentus CBS 6273</name>
    <dbReference type="NCBI Taxonomy" id="1296118"/>
    <lineage>
        <taxon>Eukaryota</taxon>
        <taxon>Fungi</taxon>
        <taxon>Dikarya</taxon>
        <taxon>Basidiomycota</taxon>
        <taxon>Agaricomycotina</taxon>
        <taxon>Tremellomycetes</taxon>
        <taxon>Tremellales</taxon>
        <taxon>Cryptococcaceae</taxon>
        <taxon>Cryptococcus</taxon>
    </lineage>
</organism>
<dbReference type="GO" id="GO:0002953">
    <property type="term" value="F:5'-deoxynucleotidase activity"/>
    <property type="evidence" value="ECO:0007669"/>
    <property type="project" value="UniProtKB-EC"/>
</dbReference>
<dbReference type="Proteomes" id="UP000095149">
    <property type="component" value="Unassembled WGS sequence"/>
</dbReference>
<comment type="cofactor">
    <cofactor evidence="2">
        <name>Mn(2+)</name>
        <dbReference type="ChEBI" id="CHEBI:29035"/>
    </cofactor>
</comment>
<name>A0A1E3JQ56_9TREE</name>
<evidence type="ECO:0000256" key="1">
    <source>
        <dbReference type="ARBA" id="ARBA00001638"/>
    </source>
</evidence>
<comment type="cofactor">
    <cofactor evidence="3">
        <name>Co(2+)</name>
        <dbReference type="ChEBI" id="CHEBI:48828"/>
    </cofactor>
</comment>
<dbReference type="PANTHER" id="PTHR11845:SF13">
    <property type="entry name" value="5'-DEOXYNUCLEOTIDASE HDDC2"/>
    <property type="match status" value="1"/>
</dbReference>
<dbReference type="AlphaFoldDB" id="A0A1E3JQ56"/>
<comment type="similarity">
    <text evidence="5">Belongs to the HDDC2 family.</text>
</comment>
<feature type="domain" description="HD/PDEase" evidence="10">
    <location>
        <begin position="111"/>
        <end position="234"/>
    </location>
</feature>
<dbReference type="SUPFAM" id="SSF109604">
    <property type="entry name" value="HD-domain/PDEase-like"/>
    <property type="match status" value="1"/>
</dbReference>
<evidence type="ECO:0000259" key="10">
    <source>
        <dbReference type="SMART" id="SM00471"/>
    </source>
</evidence>
<dbReference type="GO" id="GO:0046872">
    <property type="term" value="F:metal ion binding"/>
    <property type="evidence" value="ECO:0007669"/>
    <property type="project" value="UniProtKB-KW"/>
</dbReference>